<proteinExistence type="predicted"/>
<evidence type="ECO:0000256" key="1">
    <source>
        <dbReference type="SAM" id="Phobius"/>
    </source>
</evidence>
<dbReference type="AlphaFoldDB" id="A0A3E1YAA4"/>
<reference evidence="2 3" key="1">
    <citation type="submission" date="2018-07" db="EMBL/GenBank/DDBJ databases">
        <title>Chitinophaga K2CV101002-2 sp. nov., isolated from a monsoon evergreen broad-leaved forest soil.</title>
        <authorList>
            <person name="Lv Y."/>
        </authorList>
    </citation>
    <scope>NUCLEOTIDE SEQUENCE [LARGE SCALE GENOMIC DNA]</scope>
    <source>
        <strain evidence="2 3">GDMCC 1.1288</strain>
    </source>
</reference>
<evidence type="ECO:0000313" key="3">
    <source>
        <dbReference type="Proteomes" id="UP000260644"/>
    </source>
</evidence>
<dbReference type="RefSeq" id="WP_116976067.1">
    <property type="nucleotide sequence ID" value="NZ_QPMM01000006.1"/>
</dbReference>
<dbReference type="EMBL" id="QPMM01000006">
    <property type="protein sequence ID" value="RFS22674.1"/>
    <property type="molecule type" value="Genomic_DNA"/>
</dbReference>
<comment type="caution">
    <text evidence="2">The sequence shown here is derived from an EMBL/GenBank/DDBJ whole genome shotgun (WGS) entry which is preliminary data.</text>
</comment>
<feature type="transmembrane region" description="Helical" evidence="1">
    <location>
        <begin position="248"/>
        <end position="268"/>
    </location>
</feature>
<feature type="transmembrane region" description="Helical" evidence="1">
    <location>
        <begin position="101"/>
        <end position="128"/>
    </location>
</feature>
<keyword evidence="3" id="KW-1185">Reference proteome</keyword>
<keyword evidence="1" id="KW-0812">Transmembrane</keyword>
<feature type="transmembrane region" description="Helical" evidence="1">
    <location>
        <begin position="26"/>
        <end position="49"/>
    </location>
</feature>
<keyword evidence="1" id="KW-1133">Transmembrane helix</keyword>
<feature type="transmembrane region" description="Helical" evidence="1">
    <location>
        <begin position="155"/>
        <end position="174"/>
    </location>
</feature>
<feature type="transmembrane region" description="Helical" evidence="1">
    <location>
        <begin position="186"/>
        <end position="207"/>
    </location>
</feature>
<feature type="transmembrane region" description="Helical" evidence="1">
    <location>
        <begin position="61"/>
        <end position="80"/>
    </location>
</feature>
<protein>
    <submittedName>
        <fullName evidence="2">Uncharacterized protein</fullName>
    </submittedName>
</protein>
<dbReference type="OrthoDB" id="1523880at2"/>
<sequence>MHTNNFFQPTRMLLYFKKYATDNLKFYILGALATFGIMTGIGAFGVLVAHTTYTSTTNIIPFYYIGLYLGSALLTSRSFNEFSSKEKSIDFLMLPASQFEKFLTTFLITVVGYFIFYHISCFLSLNIIEGLQNMKYNNQVKLVHDYEFLSNYREYWYYGYFLLQAIILLAATWFHKYTLIKTIVSLFVVLLAVALVHSFIILCLFGTEGEMYKRTAPFFLVGKQIYNLSNNSSYTEIYIIPEWLRNTYLFIVKFIVGPALLVLTYFRLKDKEI</sequence>
<gene>
    <name evidence="2" type="ORF">DVR12_12825</name>
</gene>
<organism evidence="2 3">
    <name type="scientific">Chitinophaga silvatica</name>
    <dbReference type="NCBI Taxonomy" id="2282649"/>
    <lineage>
        <taxon>Bacteria</taxon>
        <taxon>Pseudomonadati</taxon>
        <taxon>Bacteroidota</taxon>
        <taxon>Chitinophagia</taxon>
        <taxon>Chitinophagales</taxon>
        <taxon>Chitinophagaceae</taxon>
        <taxon>Chitinophaga</taxon>
    </lineage>
</organism>
<evidence type="ECO:0000313" key="2">
    <source>
        <dbReference type="EMBL" id="RFS22674.1"/>
    </source>
</evidence>
<dbReference type="Proteomes" id="UP000260644">
    <property type="component" value="Unassembled WGS sequence"/>
</dbReference>
<name>A0A3E1YAA4_9BACT</name>
<keyword evidence="1" id="KW-0472">Membrane</keyword>
<accession>A0A3E1YAA4</accession>